<feature type="active site" evidence="4">
    <location>
        <position position="321"/>
    </location>
</feature>
<reference evidence="7 8" key="1">
    <citation type="submission" date="2019-07" db="EMBL/GenBank/DDBJ databases">
        <authorList>
            <person name="Park M."/>
        </authorList>
    </citation>
    <scope>NUCLEOTIDE SEQUENCE [LARGE SCALE GENOMIC DNA]</scope>
    <source>
        <strain evidence="7 8">KCTC32445</strain>
    </source>
</reference>
<comment type="caution">
    <text evidence="7">The sequence shown here is derived from an EMBL/GenBank/DDBJ whole genome shotgun (WGS) entry which is preliminary data.</text>
</comment>
<feature type="active site" description="Proton donor/acceptor" evidence="4">
    <location>
        <position position="190"/>
    </location>
</feature>
<dbReference type="Gene3D" id="1.20.200.10">
    <property type="entry name" value="Fumarase/aspartase (Central domain)"/>
    <property type="match status" value="1"/>
</dbReference>
<accession>A0A553WJP4</accession>
<protein>
    <recommendedName>
        <fullName evidence="4">Fumarate hydratase class II</fullName>
        <shortName evidence="4">Fumarase C</shortName>
        <ecNumber evidence="4">4.2.1.2</ecNumber>
    </recommendedName>
    <alternativeName>
        <fullName evidence="4">Aerobic fumarase</fullName>
    </alternativeName>
    <alternativeName>
        <fullName evidence="4">Iron-independent fumarase</fullName>
    </alternativeName>
</protein>
<dbReference type="UniPathway" id="UPA00223">
    <property type="reaction ID" value="UER01007"/>
</dbReference>
<feature type="binding site" evidence="4">
    <location>
        <position position="322"/>
    </location>
    <ligand>
        <name>substrate</name>
    </ligand>
</feature>
<feature type="binding site" evidence="4">
    <location>
        <begin position="141"/>
        <end position="143"/>
    </location>
    <ligand>
        <name>substrate</name>
    </ligand>
</feature>
<dbReference type="HAMAP" id="MF_00743">
    <property type="entry name" value="FumaraseC"/>
    <property type="match status" value="1"/>
</dbReference>
<proteinExistence type="inferred from homology"/>
<dbReference type="InterPro" id="IPR020557">
    <property type="entry name" value="Fumarate_lyase_CS"/>
</dbReference>
<dbReference type="PRINTS" id="PR00145">
    <property type="entry name" value="ARGSUCLYASE"/>
</dbReference>
<dbReference type="PANTHER" id="PTHR11444:SF1">
    <property type="entry name" value="FUMARATE HYDRATASE, MITOCHONDRIAL"/>
    <property type="match status" value="1"/>
</dbReference>
<dbReference type="PANTHER" id="PTHR11444">
    <property type="entry name" value="ASPARTATEAMMONIA/ARGININOSUCCINATE/ADENYLOSUCCINATE LYASE"/>
    <property type="match status" value="1"/>
</dbReference>
<evidence type="ECO:0000259" key="6">
    <source>
        <dbReference type="Pfam" id="PF10415"/>
    </source>
</evidence>
<comment type="subunit">
    <text evidence="4">Homotetramer.</text>
</comment>
<evidence type="ECO:0000256" key="2">
    <source>
        <dbReference type="ARBA" id="ARBA00022532"/>
    </source>
</evidence>
<dbReference type="EC" id="4.2.1.2" evidence="4"/>
<dbReference type="EMBL" id="VKKU01000001">
    <property type="protein sequence ID" value="TSB04874.1"/>
    <property type="molecule type" value="Genomic_DNA"/>
</dbReference>
<dbReference type="GO" id="GO:0006099">
    <property type="term" value="P:tricarboxylic acid cycle"/>
    <property type="evidence" value="ECO:0007669"/>
    <property type="project" value="UniProtKB-UniRule"/>
</dbReference>
<dbReference type="Pfam" id="PF10415">
    <property type="entry name" value="FumaraseC_C"/>
    <property type="match status" value="1"/>
</dbReference>
<dbReference type="InterPro" id="IPR018951">
    <property type="entry name" value="Fumarase_C_C"/>
</dbReference>
<dbReference type="InterPro" id="IPR005677">
    <property type="entry name" value="Fum_hydII"/>
</dbReference>
<comment type="function">
    <text evidence="4">Involved in the TCA cycle. Catalyzes the stereospecific interconversion of fumarate to L-malate.</text>
</comment>
<evidence type="ECO:0000259" key="5">
    <source>
        <dbReference type="Pfam" id="PF00206"/>
    </source>
</evidence>
<feature type="binding site" evidence="4">
    <location>
        <begin position="327"/>
        <end position="329"/>
    </location>
    <ligand>
        <name>substrate</name>
    </ligand>
</feature>
<gene>
    <name evidence="4 7" type="primary">fumC</name>
    <name evidence="7" type="ORF">FOM92_05610</name>
</gene>
<sequence>MTGKTRTEFDSFGPIEVPASAYWGAQTQRSITNFPFPPQERMPLGIVYGLAHVKRAAARTHKASGALSAEIADAIVASADRILGKEFDDQFPLVIWQTGSGTQSNMNVNEVIAGISNEILTGTRGGNSPVHPNDHVNKGQSSNDSFPTAIHVAVAQAIHGSLLPALAILTEALGSKSEEWADIIKIGRTHLQDATPLTLGQEFSAYVAQLIANRARIEGTVVHNVQKLAQGGTAVGTGLNAPKGFDLAIAKDISAATGIAFEPARNKFEALASNDGLVQMSGALNTLAVSLTKIANDIRLLGSGPRSGLGELLLPENEPGSSIMPGKVNPTQCEMLTMVAAQVIGNHQAVTVGGLQGHLELNVFKPLIGANVLRSIELLSIGMETFAKNCVEGLQPDKDRIAGLMENSLMLVTALAPVIGYDNAAKIAKQAHAHGTTLRHAALESGLVDEATFDTHVRPQDMV</sequence>
<feature type="domain" description="Fumarase C C-terminal" evidence="6">
    <location>
        <begin position="411"/>
        <end position="463"/>
    </location>
</feature>
<dbReference type="AlphaFoldDB" id="A0A553WJP4"/>
<dbReference type="Proteomes" id="UP000320160">
    <property type="component" value="Unassembled WGS sequence"/>
</dbReference>
<dbReference type="FunFam" id="1.10.40.30:FF:000002">
    <property type="entry name" value="Fumarate hydratase class II"/>
    <property type="match status" value="1"/>
</dbReference>
<evidence type="ECO:0000256" key="3">
    <source>
        <dbReference type="ARBA" id="ARBA00023239"/>
    </source>
</evidence>
<dbReference type="GO" id="GO:0005737">
    <property type="term" value="C:cytoplasm"/>
    <property type="evidence" value="ECO:0007669"/>
    <property type="project" value="UniProtKB-SubCell"/>
</dbReference>
<dbReference type="PROSITE" id="PS00163">
    <property type="entry name" value="FUMARATE_LYASES"/>
    <property type="match status" value="1"/>
</dbReference>
<dbReference type="Gene3D" id="1.10.275.10">
    <property type="entry name" value="Fumarase/aspartase (N-terminal domain)"/>
    <property type="match status" value="1"/>
</dbReference>
<feature type="domain" description="Fumarate lyase N-terminal" evidence="5">
    <location>
        <begin position="13"/>
        <end position="345"/>
    </location>
</feature>
<feature type="binding site" description="in site B" evidence="4">
    <location>
        <begin position="131"/>
        <end position="134"/>
    </location>
    <ligand>
        <name>substrate</name>
    </ligand>
</feature>
<keyword evidence="2 4" id="KW-0816">Tricarboxylic acid cycle</keyword>
<dbReference type="InterPro" id="IPR022761">
    <property type="entry name" value="Fumarate_lyase_N"/>
</dbReference>
<dbReference type="FunFam" id="1.10.275.10:FF:000001">
    <property type="entry name" value="Fumarate hydratase, mitochondrial"/>
    <property type="match status" value="1"/>
</dbReference>
<evidence type="ECO:0000313" key="8">
    <source>
        <dbReference type="Proteomes" id="UP000320160"/>
    </source>
</evidence>
<comment type="pathway">
    <text evidence="4">Carbohydrate metabolism; tricarboxylic acid cycle; (S)-malate from fumarate: step 1/1.</text>
</comment>
<keyword evidence="8" id="KW-1185">Reference proteome</keyword>
<feature type="binding site" evidence="4">
    <location>
        <begin position="100"/>
        <end position="102"/>
    </location>
    <ligand>
        <name>substrate</name>
    </ligand>
</feature>
<dbReference type="Gene3D" id="1.10.40.30">
    <property type="entry name" value="Fumarase/aspartase (C-terminal domain)"/>
    <property type="match status" value="1"/>
</dbReference>
<keyword evidence="3 4" id="KW-0456">Lyase</keyword>
<dbReference type="InterPro" id="IPR008948">
    <property type="entry name" value="L-Aspartase-like"/>
</dbReference>
<dbReference type="FunFam" id="1.20.200.10:FF:000001">
    <property type="entry name" value="Fumarate hydratase, mitochondrial"/>
    <property type="match status" value="1"/>
</dbReference>
<feature type="site" description="Important for catalytic activity" evidence="4">
    <location>
        <position position="334"/>
    </location>
</feature>
<dbReference type="NCBIfam" id="TIGR00979">
    <property type="entry name" value="fumC_II"/>
    <property type="match status" value="1"/>
</dbReference>
<dbReference type="GO" id="GO:0004333">
    <property type="term" value="F:fumarate hydratase activity"/>
    <property type="evidence" value="ECO:0007669"/>
    <property type="project" value="UniProtKB-UniRule"/>
</dbReference>
<dbReference type="RefSeq" id="WP_143775790.1">
    <property type="nucleotide sequence ID" value="NZ_VKKU01000001.1"/>
</dbReference>
<keyword evidence="4" id="KW-0963">Cytoplasm</keyword>
<dbReference type="InterPro" id="IPR024083">
    <property type="entry name" value="Fumarase/histidase_N"/>
</dbReference>
<dbReference type="PRINTS" id="PR00149">
    <property type="entry name" value="FUMRATELYASE"/>
</dbReference>
<dbReference type="Pfam" id="PF00206">
    <property type="entry name" value="Lyase_1"/>
    <property type="match status" value="1"/>
</dbReference>
<evidence type="ECO:0000256" key="4">
    <source>
        <dbReference type="HAMAP-Rule" id="MF_00743"/>
    </source>
</evidence>
<dbReference type="GO" id="GO:0006108">
    <property type="term" value="P:malate metabolic process"/>
    <property type="evidence" value="ECO:0007669"/>
    <property type="project" value="TreeGrafter"/>
</dbReference>
<comment type="similarity">
    <text evidence="1 4">Belongs to the class-II fumarase/aspartase family. Fumarase subfamily.</text>
</comment>
<comment type="miscellaneous">
    <text evidence="4">There are 2 substrate-binding sites: the catalytic A site, and the non-catalytic B site that may play a role in the transfer of substrate or product between the active site and the solvent. Alternatively, the B site may bind allosteric effectors.</text>
</comment>
<organism evidence="7 8">
    <name type="scientific">Sphingorhabdus contaminans</name>
    <dbReference type="NCBI Taxonomy" id="1343899"/>
    <lineage>
        <taxon>Bacteria</taxon>
        <taxon>Pseudomonadati</taxon>
        <taxon>Pseudomonadota</taxon>
        <taxon>Alphaproteobacteria</taxon>
        <taxon>Sphingomonadales</taxon>
        <taxon>Sphingomonadaceae</taxon>
        <taxon>Sphingorhabdus</taxon>
    </lineage>
</organism>
<dbReference type="GO" id="GO:0006106">
    <property type="term" value="P:fumarate metabolic process"/>
    <property type="evidence" value="ECO:0007669"/>
    <property type="project" value="InterPro"/>
</dbReference>
<evidence type="ECO:0000256" key="1">
    <source>
        <dbReference type="ARBA" id="ARBA00009084"/>
    </source>
</evidence>
<dbReference type="OrthoDB" id="9802809at2"/>
<dbReference type="CDD" id="cd01362">
    <property type="entry name" value="Fumarase_classII"/>
    <property type="match status" value="1"/>
</dbReference>
<name>A0A553WJP4_9SPHN</name>
<evidence type="ECO:0000313" key="7">
    <source>
        <dbReference type="EMBL" id="TSB04874.1"/>
    </source>
</evidence>
<feature type="binding site" evidence="4">
    <location>
        <position position="189"/>
    </location>
    <ligand>
        <name>substrate</name>
    </ligand>
</feature>
<dbReference type="InterPro" id="IPR000362">
    <property type="entry name" value="Fumarate_lyase_fam"/>
</dbReference>
<comment type="subcellular location">
    <subcellularLocation>
        <location evidence="4">Cytoplasm</location>
    </subcellularLocation>
</comment>
<dbReference type="SUPFAM" id="SSF48557">
    <property type="entry name" value="L-aspartase-like"/>
    <property type="match status" value="1"/>
</dbReference>
<comment type="catalytic activity">
    <reaction evidence="4">
        <text>(S)-malate = fumarate + H2O</text>
        <dbReference type="Rhea" id="RHEA:12460"/>
        <dbReference type="ChEBI" id="CHEBI:15377"/>
        <dbReference type="ChEBI" id="CHEBI:15589"/>
        <dbReference type="ChEBI" id="CHEBI:29806"/>
        <dbReference type="EC" id="4.2.1.2"/>
    </reaction>
</comment>